<protein>
    <submittedName>
        <fullName evidence="1">Uncharacterized protein</fullName>
    </submittedName>
</protein>
<dbReference type="EMBL" id="CCKQ01008340">
    <property type="protein sequence ID" value="CDW79787.1"/>
    <property type="molecule type" value="Genomic_DNA"/>
</dbReference>
<dbReference type="AlphaFoldDB" id="A0A078AE44"/>
<accession>A0A078AE44</accession>
<organism evidence="1 2">
    <name type="scientific">Stylonychia lemnae</name>
    <name type="common">Ciliate</name>
    <dbReference type="NCBI Taxonomy" id="5949"/>
    <lineage>
        <taxon>Eukaryota</taxon>
        <taxon>Sar</taxon>
        <taxon>Alveolata</taxon>
        <taxon>Ciliophora</taxon>
        <taxon>Intramacronucleata</taxon>
        <taxon>Spirotrichea</taxon>
        <taxon>Stichotrichia</taxon>
        <taxon>Sporadotrichida</taxon>
        <taxon>Oxytrichidae</taxon>
        <taxon>Stylonychinae</taxon>
        <taxon>Stylonychia</taxon>
    </lineage>
</organism>
<dbReference type="Proteomes" id="UP000039865">
    <property type="component" value="Unassembled WGS sequence"/>
</dbReference>
<name>A0A078AE44_STYLE</name>
<proteinExistence type="predicted"/>
<evidence type="ECO:0000313" key="1">
    <source>
        <dbReference type="EMBL" id="CDW79787.1"/>
    </source>
</evidence>
<sequence length="327" mass="38456">MERRRSPSQIIEDIKSQIVCYSKAAKTTEQMYGNLQKKEYQDISWSKPKTPEQYFNVKESTYDKIDKVKQNKKLVQENKILSSMFRSIDRETRIKNVDPKLAIPTLNQLGNPPKLGEMEQSRIEYEQGVSQLKRNKSVMSKSINFNGSKSRIDDHDDEHNDTIRDLKDHLQDAPKNPLTIHKQLGSNLNKSQSQKALPDNSKVNISRLSSLPDLNLERSGVQPHIQNFKFSRQTKRKPINDLDVNENRFENMELFPNSLAKNKKLFWNIKMEKYKERDTTWVEKNAPQLSYNQVELDKFKFQKSYQPMIFSQHNTNKKHHFIVGRPF</sequence>
<gene>
    <name evidence="1" type="primary">Contig12678.g13535</name>
    <name evidence="1" type="ORF">STYLEM_8779</name>
</gene>
<dbReference type="InParanoid" id="A0A078AE44"/>
<keyword evidence="2" id="KW-1185">Reference proteome</keyword>
<reference evidence="1 2" key="1">
    <citation type="submission" date="2014-06" db="EMBL/GenBank/DDBJ databases">
        <authorList>
            <person name="Swart Estienne"/>
        </authorList>
    </citation>
    <scope>NUCLEOTIDE SEQUENCE [LARGE SCALE GENOMIC DNA]</scope>
    <source>
        <strain evidence="1 2">130c</strain>
    </source>
</reference>
<evidence type="ECO:0000313" key="2">
    <source>
        <dbReference type="Proteomes" id="UP000039865"/>
    </source>
</evidence>